<dbReference type="AlphaFoldDB" id="A0A5B7EUW8"/>
<gene>
    <name evidence="1" type="ORF">E2C01_032264</name>
</gene>
<organism evidence="1 2">
    <name type="scientific">Portunus trituberculatus</name>
    <name type="common">Swimming crab</name>
    <name type="synonym">Neptunus trituberculatus</name>
    <dbReference type="NCBI Taxonomy" id="210409"/>
    <lineage>
        <taxon>Eukaryota</taxon>
        <taxon>Metazoa</taxon>
        <taxon>Ecdysozoa</taxon>
        <taxon>Arthropoda</taxon>
        <taxon>Crustacea</taxon>
        <taxon>Multicrustacea</taxon>
        <taxon>Malacostraca</taxon>
        <taxon>Eumalacostraca</taxon>
        <taxon>Eucarida</taxon>
        <taxon>Decapoda</taxon>
        <taxon>Pleocyemata</taxon>
        <taxon>Brachyura</taxon>
        <taxon>Eubrachyura</taxon>
        <taxon>Portunoidea</taxon>
        <taxon>Portunidae</taxon>
        <taxon>Portuninae</taxon>
        <taxon>Portunus</taxon>
    </lineage>
</organism>
<dbReference type="EMBL" id="VSRR010004160">
    <property type="protein sequence ID" value="MPC38750.1"/>
    <property type="molecule type" value="Genomic_DNA"/>
</dbReference>
<name>A0A5B7EUW8_PORTR</name>
<comment type="caution">
    <text evidence="1">The sequence shown here is derived from an EMBL/GenBank/DDBJ whole genome shotgun (WGS) entry which is preliminary data.</text>
</comment>
<sequence length="181" mass="19680">MHKGRNVLRSGESVCRTFVFWVKIAEGECDSVFCVRGDQTRSGGESIIALASTLTGYQRRLPAGYNEPLPEILTCYRVPCQCCPCYTPPLSSLFLSLPSLHLILSPAVQLTIPPSSTLAPSLFRLHCSVTLPCPTRCIIHSPPLGSSPLFPSLPFTPFTAESTNSSPAYITGSSNFRNNDE</sequence>
<evidence type="ECO:0000313" key="1">
    <source>
        <dbReference type="EMBL" id="MPC38750.1"/>
    </source>
</evidence>
<keyword evidence="2" id="KW-1185">Reference proteome</keyword>
<proteinExistence type="predicted"/>
<reference evidence="1 2" key="1">
    <citation type="submission" date="2019-05" db="EMBL/GenBank/DDBJ databases">
        <title>Another draft genome of Portunus trituberculatus and its Hox gene families provides insights of decapod evolution.</title>
        <authorList>
            <person name="Jeong J.-H."/>
            <person name="Song I."/>
            <person name="Kim S."/>
            <person name="Choi T."/>
            <person name="Kim D."/>
            <person name="Ryu S."/>
            <person name="Kim W."/>
        </authorList>
    </citation>
    <scope>NUCLEOTIDE SEQUENCE [LARGE SCALE GENOMIC DNA]</scope>
    <source>
        <tissue evidence="1">Muscle</tissue>
    </source>
</reference>
<dbReference type="Proteomes" id="UP000324222">
    <property type="component" value="Unassembled WGS sequence"/>
</dbReference>
<evidence type="ECO:0000313" key="2">
    <source>
        <dbReference type="Proteomes" id="UP000324222"/>
    </source>
</evidence>
<accession>A0A5B7EUW8</accession>
<protein>
    <submittedName>
        <fullName evidence="1">Uncharacterized protein</fullName>
    </submittedName>
</protein>